<keyword evidence="10" id="KW-1185">Reference proteome</keyword>
<evidence type="ECO:0000256" key="6">
    <source>
        <dbReference type="SAM" id="MobiDB-lite"/>
    </source>
</evidence>
<dbReference type="InterPro" id="IPR000719">
    <property type="entry name" value="Prot_kinase_dom"/>
</dbReference>
<evidence type="ECO:0000256" key="2">
    <source>
        <dbReference type="ARBA" id="ARBA00022741"/>
    </source>
</evidence>
<dbReference type="EMBL" id="JASCZI010030421">
    <property type="protein sequence ID" value="MED6122447.1"/>
    <property type="molecule type" value="Genomic_DNA"/>
</dbReference>
<evidence type="ECO:0000256" key="4">
    <source>
        <dbReference type="ARBA" id="ARBA00022840"/>
    </source>
</evidence>
<keyword evidence="3" id="KW-0418">Kinase</keyword>
<dbReference type="PROSITE" id="PS50011">
    <property type="entry name" value="PROTEIN_KINASE_DOM"/>
    <property type="match status" value="1"/>
</dbReference>
<dbReference type="PROSITE" id="PS50908">
    <property type="entry name" value="RWD"/>
    <property type="match status" value="1"/>
</dbReference>
<feature type="domain" description="Protein kinase" evidence="7">
    <location>
        <begin position="411"/>
        <end position="714"/>
    </location>
</feature>
<reference evidence="9 10" key="1">
    <citation type="journal article" date="2023" name="Plants (Basel)">
        <title>Bridging the Gap: Combining Genomics and Transcriptomics Approaches to Understand Stylosanthes scabra, an Orphan Legume from the Brazilian Caatinga.</title>
        <authorList>
            <person name="Ferreira-Neto J.R.C."/>
            <person name="da Silva M.D."/>
            <person name="Binneck E."/>
            <person name="de Melo N.F."/>
            <person name="da Silva R.H."/>
            <person name="de Melo A.L.T.M."/>
            <person name="Pandolfi V."/>
            <person name="Bustamante F.O."/>
            <person name="Brasileiro-Vidal A.C."/>
            <person name="Benko-Iseppon A.M."/>
        </authorList>
    </citation>
    <scope>NUCLEOTIDE SEQUENCE [LARGE SCALE GENOMIC DNA]</scope>
    <source>
        <tissue evidence="9">Leaves</tissue>
    </source>
</reference>
<evidence type="ECO:0000256" key="5">
    <source>
        <dbReference type="PROSITE-ProRule" id="PRU10141"/>
    </source>
</evidence>
<feature type="domain" description="RWD" evidence="8">
    <location>
        <begin position="39"/>
        <end position="148"/>
    </location>
</feature>
<dbReference type="InterPro" id="IPR006575">
    <property type="entry name" value="RWD_dom"/>
</dbReference>
<evidence type="ECO:0000313" key="10">
    <source>
        <dbReference type="Proteomes" id="UP001341840"/>
    </source>
</evidence>
<dbReference type="Gene3D" id="3.10.110.10">
    <property type="entry name" value="Ubiquitin Conjugating Enzyme"/>
    <property type="match status" value="1"/>
</dbReference>
<proteinExistence type="predicted"/>
<dbReference type="Pfam" id="PF05773">
    <property type="entry name" value="RWD"/>
    <property type="match status" value="1"/>
</dbReference>
<evidence type="ECO:0000259" key="7">
    <source>
        <dbReference type="PROSITE" id="PS50011"/>
    </source>
</evidence>
<keyword evidence="4 5" id="KW-0067">ATP-binding</keyword>
<feature type="compositionally biased region" description="Basic and acidic residues" evidence="6">
    <location>
        <begin position="221"/>
        <end position="238"/>
    </location>
</feature>
<dbReference type="PANTHER" id="PTHR11042:SF136">
    <property type="entry name" value="EIF-2-ALPHA KINASE GCN2"/>
    <property type="match status" value="1"/>
</dbReference>
<dbReference type="Gene3D" id="3.30.200.20">
    <property type="entry name" value="Phosphorylase Kinase, domain 1"/>
    <property type="match status" value="1"/>
</dbReference>
<dbReference type="Gene3D" id="1.10.510.10">
    <property type="entry name" value="Transferase(Phosphotransferase) domain 1"/>
    <property type="match status" value="1"/>
</dbReference>
<feature type="compositionally biased region" description="Acidic residues" evidence="6">
    <location>
        <begin position="276"/>
        <end position="286"/>
    </location>
</feature>
<dbReference type="InterPro" id="IPR011009">
    <property type="entry name" value="Kinase-like_dom_sf"/>
</dbReference>
<dbReference type="CDD" id="cd14046">
    <property type="entry name" value="STKc_EIF2AK4_GCN2_rpt2"/>
    <property type="match status" value="1"/>
</dbReference>
<dbReference type="SUPFAM" id="SSF56112">
    <property type="entry name" value="Protein kinase-like (PK-like)"/>
    <property type="match status" value="1"/>
</dbReference>
<dbReference type="PANTHER" id="PTHR11042">
    <property type="entry name" value="EUKARYOTIC TRANSLATION INITIATION FACTOR 2-ALPHA KINASE EIF2-ALPHA KINASE -RELATED"/>
    <property type="match status" value="1"/>
</dbReference>
<feature type="region of interest" description="Disordered" evidence="6">
    <location>
        <begin position="208"/>
        <end position="238"/>
    </location>
</feature>
<dbReference type="SMART" id="SM00591">
    <property type="entry name" value="RWD"/>
    <property type="match status" value="1"/>
</dbReference>
<name>A0ABU6REJ4_9FABA</name>
<protein>
    <recommendedName>
        <fullName evidence="11">EIF-2-alpha kinase GCN2</fullName>
    </recommendedName>
</protein>
<dbReference type="InterPro" id="IPR050339">
    <property type="entry name" value="CC_SR_Kinase"/>
</dbReference>
<feature type="compositionally biased region" description="Polar residues" evidence="6">
    <location>
        <begin position="263"/>
        <end position="272"/>
    </location>
</feature>
<evidence type="ECO:0008006" key="11">
    <source>
        <dbReference type="Google" id="ProtNLM"/>
    </source>
</evidence>
<dbReference type="CDD" id="cd23818">
    <property type="entry name" value="RWD_RNF25"/>
    <property type="match status" value="1"/>
</dbReference>
<feature type="region of interest" description="Disordered" evidence="6">
    <location>
        <begin position="1"/>
        <end position="35"/>
    </location>
</feature>
<dbReference type="Proteomes" id="UP001341840">
    <property type="component" value="Unassembled WGS sequence"/>
</dbReference>
<dbReference type="PROSITE" id="PS00107">
    <property type="entry name" value="PROTEIN_KINASE_ATP"/>
    <property type="match status" value="1"/>
</dbReference>
<dbReference type="InterPro" id="IPR008266">
    <property type="entry name" value="Tyr_kinase_AS"/>
</dbReference>
<evidence type="ECO:0000313" key="9">
    <source>
        <dbReference type="EMBL" id="MED6122447.1"/>
    </source>
</evidence>
<dbReference type="SUPFAM" id="SSF54495">
    <property type="entry name" value="UBC-like"/>
    <property type="match status" value="1"/>
</dbReference>
<evidence type="ECO:0000256" key="3">
    <source>
        <dbReference type="ARBA" id="ARBA00022777"/>
    </source>
</evidence>
<evidence type="ECO:0000256" key="1">
    <source>
        <dbReference type="ARBA" id="ARBA00022679"/>
    </source>
</evidence>
<feature type="binding site" evidence="5">
    <location>
        <position position="441"/>
    </location>
    <ligand>
        <name>ATP</name>
        <dbReference type="ChEBI" id="CHEBI:30616"/>
    </ligand>
</feature>
<feature type="region of interest" description="Disordered" evidence="6">
    <location>
        <begin position="253"/>
        <end position="288"/>
    </location>
</feature>
<dbReference type="PROSITE" id="PS00109">
    <property type="entry name" value="PROTEIN_KINASE_TYR"/>
    <property type="match status" value="1"/>
</dbReference>
<organism evidence="9 10">
    <name type="scientific">Stylosanthes scabra</name>
    <dbReference type="NCBI Taxonomy" id="79078"/>
    <lineage>
        <taxon>Eukaryota</taxon>
        <taxon>Viridiplantae</taxon>
        <taxon>Streptophyta</taxon>
        <taxon>Embryophyta</taxon>
        <taxon>Tracheophyta</taxon>
        <taxon>Spermatophyta</taxon>
        <taxon>Magnoliopsida</taxon>
        <taxon>eudicotyledons</taxon>
        <taxon>Gunneridae</taxon>
        <taxon>Pentapetalae</taxon>
        <taxon>rosids</taxon>
        <taxon>fabids</taxon>
        <taxon>Fabales</taxon>
        <taxon>Fabaceae</taxon>
        <taxon>Papilionoideae</taxon>
        <taxon>50 kb inversion clade</taxon>
        <taxon>dalbergioids sensu lato</taxon>
        <taxon>Dalbergieae</taxon>
        <taxon>Pterocarpus clade</taxon>
        <taxon>Stylosanthes</taxon>
    </lineage>
</organism>
<feature type="compositionally biased region" description="Basic residues" evidence="6">
    <location>
        <begin position="1"/>
        <end position="21"/>
    </location>
</feature>
<dbReference type="InterPro" id="IPR016135">
    <property type="entry name" value="UBQ-conjugating_enzyme/RWD"/>
</dbReference>
<evidence type="ECO:0000259" key="8">
    <source>
        <dbReference type="PROSITE" id="PS50908"/>
    </source>
</evidence>
<keyword evidence="1" id="KW-0808">Transferase</keyword>
<keyword evidence="2 5" id="KW-0547">Nucleotide-binding</keyword>
<gene>
    <name evidence="9" type="ORF">PIB30_039927</name>
</gene>
<dbReference type="Pfam" id="PF00069">
    <property type="entry name" value="Pkinase"/>
    <property type="match status" value="1"/>
</dbReference>
<comment type="caution">
    <text evidence="9">The sequence shown here is derived from an EMBL/GenBank/DDBJ whole genome shotgun (WGS) entry which is preliminary data.</text>
</comment>
<sequence>MGHSSKKKKRGGGGGRSKGRAPSKDHTSQSANDDTELSEEITALCAIFQEDCKVLLGSPPQISIKLRPYSKDMGYEDLDVSAILHVRCLPGYPFKCPKLQITPEDGLSESDADKLLSLLHDQATLNAREGRVMIFNLVEAAQEFLSGIEPIAKPIESKLLHSTEESNEELFPKDMVLSNQNIVYVHGLIDLFSDYGESWDWGIGMDVTAEKSSPLPPSKLEASKHDSETREKNSDSKEKLLIKQDILAKLDTVGEVSEDGNKDTSSTSSSRNLVEDPVENDNESEKEDFVFAEYTPQDDEQMYESVSSESLSSTSTHHQTSQTVEKDLIMVALLRLGASKGIPVDFLPQLAQGLYNFIEKFYDWARDMASKLPSLFNKPFDSVFQKHLASPTSDLGGSNTIPNSSRYLNDFEELQPLGHGGFGHVMLCKNKLDGRQYAVKKIRLRDKTMPERILREVATLSRLQHQHIVRYYQAWFETGVANSENDVAWSSRTTLSTSLSFTYKAASSNNALGHENQLESTYLYIQMEYCPRTLRQEFESYNFDKEMAWHLFRQIVEGLAHIHGQGIIHRDLTPNNIFFDACNDIKIGDFGLAKFLKLDKLDHDLSLPDPPGVSIDGTGQVGTYFYTAPEIEQGWPKIDEKADMYSLGVVFFELWHPFGTQMERHFVLSDLKLKGELPPAWVAQFPEQESLVRRLMSPSPSDRPSATELLHNAIPPRMESEVLDGK</sequence>
<accession>A0ABU6REJ4</accession>
<dbReference type="InterPro" id="IPR017441">
    <property type="entry name" value="Protein_kinase_ATP_BS"/>
</dbReference>